<reference evidence="3 4" key="1">
    <citation type="submission" date="2018-11" db="EMBL/GenBank/DDBJ databases">
        <authorList>
            <consortium name="Pathogen Informatics"/>
        </authorList>
    </citation>
    <scope>NUCLEOTIDE SEQUENCE [LARGE SCALE GENOMIC DNA]</scope>
</reference>
<dbReference type="SUPFAM" id="SSF68906">
    <property type="entry name" value="SAP domain"/>
    <property type="match status" value="1"/>
</dbReference>
<dbReference type="InterPro" id="IPR003034">
    <property type="entry name" value="SAP_dom"/>
</dbReference>
<keyword evidence="4" id="KW-1185">Reference proteome</keyword>
<dbReference type="InterPro" id="IPR036361">
    <property type="entry name" value="SAP_dom_sf"/>
</dbReference>
<proteinExistence type="predicted"/>
<dbReference type="Gene3D" id="1.10.720.30">
    <property type="entry name" value="SAP domain"/>
    <property type="match status" value="1"/>
</dbReference>
<dbReference type="Pfam" id="PF02037">
    <property type="entry name" value="SAP"/>
    <property type="match status" value="1"/>
</dbReference>
<sequence>MFLEFLDEDSDVTGHFCTVSSSVLFSCVMATRSRRSAVGSDSLNPAMIQLYDTGRLRRELRQRGLDTTGTRNVLADRLQEAVLSERNGRQAYSPPPQTEKPVKRGTRKSLKEGEENENETGLDSEPVISPKAKKSRHSEEIDEINLIEESFSIELSNISAIDEVQMEAERAFVPHSLSSTTVVHGEPFHVLEVEKPLIPSDETNSKVEFVPCEVRILEVFLSLKFDQVLLSSFGSRLAFDRSST</sequence>
<dbReference type="EMBL" id="UYWW01006621">
    <property type="protein sequence ID" value="VDM14844.1"/>
    <property type="molecule type" value="Genomic_DNA"/>
</dbReference>
<dbReference type="PROSITE" id="PS50800">
    <property type="entry name" value="SAP"/>
    <property type="match status" value="1"/>
</dbReference>
<dbReference type="AlphaFoldDB" id="A0A3P7EEG1"/>
<evidence type="ECO:0000256" key="1">
    <source>
        <dbReference type="SAM" id="MobiDB-lite"/>
    </source>
</evidence>
<organism evidence="3 4">
    <name type="scientific">Wuchereria bancrofti</name>
    <dbReference type="NCBI Taxonomy" id="6293"/>
    <lineage>
        <taxon>Eukaryota</taxon>
        <taxon>Metazoa</taxon>
        <taxon>Ecdysozoa</taxon>
        <taxon>Nematoda</taxon>
        <taxon>Chromadorea</taxon>
        <taxon>Rhabditida</taxon>
        <taxon>Spirurina</taxon>
        <taxon>Spiruromorpha</taxon>
        <taxon>Filarioidea</taxon>
        <taxon>Onchocercidae</taxon>
        <taxon>Wuchereria</taxon>
    </lineage>
</organism>
<evidence type="ECO:0000313" key="3">
    <source>
        <dbReference type="EMBL" id="VDM14844.1"/>
    </source>
</evidence>
<evidence type="ECO:0000313" key="4">
    <source>
        <dbReference type="Proteomes" id="UP000270924"/>
    </source>
</evidence>
<dbReference type="SMART" id="SM00513">
    <property type="entry name" value="SAP"/>
    <property type="match status" value="1"/>
</dbReference>
<feature type="region of interest" description="Disordered" evidence="1">
    <location>
        <begin position="84"/>
        <end position="139"/>
    </location>
</feature>
<dbReference type="Proteomes" id="UP000270924">
    <property type="component" value="Unassembled WGS sequence"/>
</dbReference>
<dbReference type="InParanoid" id="A0A3P7EEG1"/>
<accession>A0A3P7EEG1</accession>
<feature type="domain" description="SAP" evidence="2">
    <location>
        <begin position="48"/>
        <end position="82"/>
    </location>
</feature>
<name>A0A3P7EEG1_WUCBA</name>
<dbReference type="OrthoDB" id="5875763at2759"/>
<protein>
    <recommendedName>
        <fullName evidence="2">SAP domain-containing protein</fullName>
    </recommendedName>
</protein>
<evidence type="ECO:0000259" key="2">
    <source>
        <dbReference type="PROSITE" id="PS50800"/>
    </source>
</evidence>
<gene>
    <name evidence="3" type="ORF">WBA_LOCUS8230</name>
</gene>